<evidence type="ECO:0000256" key="8">
    <source>
        <dbReference type="ARBA" id="ARBA00022801"/>
    </source>
</evidence>
<evidence type="ECO:0000256" key="15">
    <source>
        <dbReference type="SAM" id="SignalP"/>
    </source>
</evidence>
<name>A0A2P4UJS9_9ACTN</name>
<dbReference type="EMBL" id="MTBP01000002">
    <property type="protein sequence ID" value="POM25299.1"/>
    <property type="molecule type" value="Genomic_DNA"/>
</dbReference>
<dbReference type="InterPro" id="IPR050261">
    <property type="entry name" value="FrsA_esterase"/>
</dbReference>
<comment type="catalytic activity">
    <reaction evidence="14">
        <text>cutin + H2O = cutin monomers.</text>
        <dbReference type="EC" id="3.1.1.74"/>
    </reaction>
</comment>
<keyword evidence="9" id="KW-1015">Disulfide bond</keyword>
<organism evidence="17 18">
    <name type="scientific">Actinomadura rubteroloni</name>
    <dbReference type="NCBI Taxonomy" id="1926885"/>
    <lineage>
        <taxon>Bacteria</taxon>
        <taxon>Bacillati</taxon>
        <taxon>Actinomycetota</taxon>
        <taxon>Actinomycetes</taxon>
        <taxon>Streptosporangiales</taxon>
        <taxon>Thermomonosporaceae</taxon>
        <taxon>Actinomadura</taxon>
    </lineage>
</organism>
<dbReference type="Pfam" id="PF12740">
    <property type="entry name" value="PETase"/>
    <property type="match status" value="1"/>
</dbReference>
<comment type="catalytic activity">
    <reaction evidence="10">
        <text>a butanoate ester + H2O = an aliphatic alcohol + butanoate + H(+)</text>
        <dbReference type="Rhea" id="RHEA:47348"/>
        <dbReference type="ChEBI" id="CHEBI:2571"/>
        <dbReference type="ChEBI" id="CHEBI:15377"/>
        <dbReference type="ChEBI" id="CHEBI:15378"/>
        <dbReference type="ChEBI" id="CHEBI:17968"/>
        <dbReference type="ChEBI" id="CHEBI:50477"/>
    </reaction>
    <physiologicalReaction direction="left-to-right" evidence="10">
        <dbReference type="Rhea" id="RHEA:47349"/>
    </physiologicalReaction>
</comment>
<evidence type="ECO:0000256" key="12">
    <source>
        <dbReference type="ARBA" id="ARBA00033764"/>
    </source>
</evidence>
<evidence type="ECO:0000256" key="6">
    <source>
        <dbReference type="ARBA" id="ARBA00022525"/>
    </source>
</evidence>
<keyword evidence="15" id="KW-0732">Signal</keyword>
<dbReference type="SUPFAM" id="SSF53474">
    <property type="entry name" value="alpha/beta-Hydrolases"/>
    <property type="match status" value="1"/>
</dbReference>
<evidence type="ECO:0000256" key="11">
    <source>
        <dbReference type="ARBA" id="ARBA00033707"/>
    </source>
</evidence>
<evidence type="ECO:0000256" key="2">
    <source>
        <dbReference type="ARBA" id="ARBA00004613"/>
    </source>
</evidence>
<evidence type="ECO:0000256" key="13">
    <source>
        <dbReference type="ARBA" id="ARBA00033780"/>
    </source>
</evidence>
<reference evidence="17 18" key="1">
    <citation type="journal article" date="2017" name="Chemistry">
        <title>Isolation, Biosynthesis and Chemical Modifications of Rubterolones A-F: Rare Tropolone Alkaloids from Actinomadura sp. 5-2.</title>
        <authorList>
            <person name="Guo H."/>
            <person name="Benndorf R."/>
            <person name="Leichnitz D."/>
            <person name="Klassen J.L."/>
            <person name="Vollmers J."/>
            <person name="Gorls H."/>
            <person name="Steinacker M."/>
            <person name="Weigel C."/>
            <person name="Dahse H.M."/>
            <person name="Kaster A.K."/>
            <person name="de Beer Z.W."/>
            <person name="Poulsen M."/>
            <person name="Beemelmanns C."/>
        </authorList>
    </citation>
    <scope>NUCLEOTIDE SEQUENCE [LARGE SCALE GENOMIC DNA]</scope>
    <source>
        <strain evidence="17 18">5-2</strain>
    </source>
</reference>
<dbReference type="PANTHER" id="PTHR22946">
    <property type="entry name" value="DIENELACTONE HYDROLASE DOMAIN-CONTAINING PROTEIN-RELATED"/>
    <property type="match status" value="1"/>
</dbReference>
<keyword evidence="6" id="KW-0964">Secreted</keyword>
<sequence length="298" mass="30858" precursor="true">MRSVARRLAAVSALLALGAAPAVAPAHASAQVTRQAAGSYARGPAPTLAGIRAALGPFAYSTVTVTAAQAGGAFGGGTIYYPDDTSQGTFGGVAAVPGYQSAEKAVAWLGPRLASQGFVVITIATNGLTDQPTARGKQLLGALDYLTAQSPAAVRQRLDPNRLAVTGHSMGGGGTLYAAWTRPSLKAAVPLAPWHTIKNWSGITVPTLVQGGTQDTTAQVGTFAEPIYQSLTGARERAYAEIADAAHGTFVRENPLIGALEVAWLKRFVDDDGRYEQFLCPAPADSELTEYRDSCPSS</sequence>
<dbReference type="Proteomes" id="UP000242367">
    <property type="component" value="Unassembled WGS sequence"/>
</dbReference>
<evidence type="ECO:0000256" key="7">
    <source>
        <dbReference type="ARBA" id="ARBA00022764"/>
    </source>
</evidence>
<evidence type="ECO:0000313" key="18">
    <source>
        <dbReference type="Proteomes" id="UP000242367"/>
    </source>
</evidence>
<keyword evidence="8 17" id="KW-0378">Hydrolase</keyword>
<dbReference type="EC" id="3.1.1.74" evidence="4"/>
<dbReference type="RefSeq" id="WP_103564314.1">
    <property type="nucleotide sequence ID" value="NZ_MTBP01000002.1"/>
</dbReference>
<accession>A0A2P4UJS9</accession>
<dbReference type="InterPro" id="IPR041127">
    <property type="entry name" value="PET_hydrolase/cutinase-like"/>
</dbReference>
<dbReference type="GO" id="GO:0042597">
    <property type="term" value="C:periplasmic space"/>
    <property type="evidence" value="ECO:0007669"/>
    <property type="project" value="UniProtKB-SubCell"/>
</dbReference>
<evidence type="ECO:0000256" key="5">
    <source>
        <dbReference type="ARBA" id="ARBA00022487"/>
    </source>
</evidence>
<evidence type="ECO:0000256" key="3">
    <source>
        <dbReference type="ARBA" id="ARBA00008645"/>
    </source>
</evidence>
<keyword evidence="7" id="KW-0574">Periplasm</keyword>
<protein>
    <recommendedName>
        <fullName evidence="13">Poly(ethylene terephthalate) hydrolase</fullName>
        <ecNumber evidence="12">3.1.1.101</ecNumber>
        <ecNumber evidence="4">3.1.1.74</ecNumber>
    </recommendedName>
</protein>
<dbReference type="PANTHER" id="PTHR22946:SF9">
    <property type="entry name" value="POLYKETIDE TRANSFERASE AF380"/>
    <property type="match status" value="1"/>
</dbReference>
<feature type="domain" description="PET hydrolase/cutinase-like" evidence="16">
    <location>
        <begin position="36"/>
        <end position="296"/>
    </location>
</feature>
<dbReference type="AlphaFoldDB" id="A0A2P4UJS9"/>
<evidence type="ECO:0000313" key="17">
    <source>
        <dbReference type="EMBL" id="POM25299.1"/>
    </source>
</evidence>
<comment type="caution">
    <text evidence="17">The sequence shown here is derived from an EMBL/GenBank/DDBJ whole genome shotgun (WGS) entry which is preliminary data.</text>
</comment>
<dbReference type="GO" id="GO:0005576">
    <property type="term" value="C:extracellular region"/>
    <property type="evidence" value="ECO:0007669"/>
    <property type="project" value="UniProtKB-SubCell"/>
</dbReference>
<keyword evidence="5" id="KW-0719">Serine esterase</keyword>
<comment type="similarity">
    <text evidence="3">Belongs to the AB hydrolase superfamily.</text>
</comment>
<evidence type="ECO:0000256" key="4">
    <source>
        <dbReference type="ARBA" id="ARBA00013095"/>
    </source>
</evidence>
<dbReference type="Gene3D" id="3.40.50.1820">
    <property type="entry name" value="alpha/beta hydrolase"/>
    <property type="match status" value="1"/>
</dbReference>
<dbReference type="InterPro" id="IPR029058">
    <property type="entry name" value="AB_hydrolase_fold"/>
</dbReference>
<gene>
    <name evidence="17" type="primary">lip1_2</name>
    <name evidence="17" type="ORF">BTM25_39430</name>
</gene>
<evidence type="ECO:0000256" key="10">
    <source>
        <dbReference type="ARBA" id="ARBA00033629"/>
    </source>
</evidence>
<evidence type="ECO:0000259" key="16">
    <source>
        <dbReference type="Pfam" id="PF12740"/>
    </source>
</evidence>
<evidence type="ECO:0000256" key="9">
    <source>
        <dbReference type="ARBA" id="ARBA00023157"/>
    </source>
</evidence>
<dbReference type="GO" id="GO:0050525">
    <property type="term" value="F:cutinase activity"/>
    <property type="evidence" value="ECO:0007669"/>
    <property type="project" value="UniProtKB-EC"/>
</dbReference>
<dbReference type="EC" id="3.1.1.101" evidence="12"/>
<keyword evidence="18" id="KW-1185">Reference proteome</keyword>
<comment type="subcellular location">
    <subcellularLocation>
        <location evidence="1">Periplasm</location>
    </subcellularLocation>
    <subcellularLocation>
        <location evidence="2">Secreted</location>
    </subcellularLocation>
</comment>
<feature type="signal peptide" evidence="15">
    <location>
        <begin position="1"/>
        <end position="28"/>
    </location>
</feature>
<feature type="chain" id="PRO_5015188727" description="Poly(ethylene terephthalate) hydrolase" evidence="15">
    <location>
        <begin position="29"/>
        <end position="298"/>
    </location>
</feature>
<evidence type="ECO:0000256" key="14">
    <source>
        <dbReference type="ARBA" id="ARBA00034045"/>
    </source>
</evidence>
<evidence type="ECO:0000256" key="1">
    <source>
        <dbReference type="ARBA" id="ARBA00004418"/>
    </source>
</evidence>
<proteinExistence type="inferred from homology"/>
<comment type="catalytic activity">
    <reaction evidence="11">
        <text>(ethylene terephthalate)(n) + H2O = (ethylene terephthalate)(n-1) + 4-[(2-hydroxyethoxy)carbonyl]benzoate + H(+)</text>
        <dbReference type="Rhea" id="RHEA:49528"/>
        <dbReference type="Rhea" id="RHEA-COMP:12420"/>
        <dbReference type="Rhea" id="RHEA-COMP:12421"/>
        <dbReference type="ChEBI" id="CHEBI:15377"/>
        <dbReference type="ChEBI" id="CHEBI:15378"/>
        <dbReference type="ChEBI" id="CHEBI:131701"/>
        <dbReference type="ChEBI" id="CHEBI:131704"/>
        <dbReference type="EC" id="3.1.1.101"/>
    </reaction>
    <physiologicalReaction direction="left-to-right" evidence="11">
        <dbReference type="Rhea" id="RHEA:49529"/>
    </physiologicalReaction>
</comment>